<reference evidence="3" key="1">
    <citation type="submission" date="2023-10" db="EMBL/GenBank/DDBJ databases">
        <authorList>
            <person name="Hackl T."/>
        </authorList>
    </citation>
    <scope>NUCLEOTIDE SEQUENCE</scope>
</reference>
<name>A0AAI8YFR4_9PEZI</name>
<dbReference type="Gene3D" id="3.40.50.300">
    <property type="entry name" value="P-loop containing nucleotide triphosphate hydrolases"/>
    <property type="match status" value="1"/>
</dbReference>
<protein>
    <submittedName>
        <fullName evidence="3">Uu.00g104830.m01.CDS01</fullName>
    </submittedName>
</protein>
<dbReference type="Proteomes" id="UP001295740">
    <property type="component" value="Unassembled WGS sequence"/>
</dbReference>
<dbReference type="InterPro" id="IPR027417">
    <property type="entry name" value="P-loop_NTPase"/>
</dbReference>
<organism evidence="3 4">
    <name type="scientific">Anthostomella pinea</name>
    <dbReference type="NCBI Taxonomy" id="933095"/>
    <lineage>
        <taxon>Eukaryota</taxon>
        <taxon>Fungi</taxon>
        <taxon>Dikarya</taxon>
        <taxon>Ascomycota</taxon>
        <taxon>Pezizomycotina</taxon>
        <taxon>Sordariomycetes</taxon>
        <taxon>Xylariomycetidae</taxon>
        <taxon>Xylariales</taxon>
        <taxon>Xylariaceae</taxon>
        <taxon>Anthostomella</taxon>
    </lineage>
</organism>
<dbReference type="Pfam" id="PF00071">
    <property type="entry name" value="Ras"/>
    <property type="match status" value="1"/>
</dbReference>
<accession>A0AAI8YFR4</accession>
<keyword evidence="4" id="KW-1185">Reference proteome</keyword>
<evidence type="ECO:0000313" key="4">
    <source>
        <dbReference type="Proteomes" id="UP001295740"/>
    </source>
</evidence>
<dbReference type="InterPro" id="IPR020849">
    <property type="entry name" value="Small_GTPase_Ras-type"/>
</dbReference>
<keyword evidence="1" id="KW-0547">Nucleotide-binding</keyword>
<gene>
    <name evidence="3" type="ORF">KHLLAP_LOCUS3557</name>
</gene>
<dbReference type="AlphaFoldDB" id="A0AAI8YFR4"/>
<dbReference type="SMART" id="SM00174">
    <property type="entry name" value="RHO"/>
    <property type="match status" value="1"/>
</dbReference>
<dbReference type="PROSITE" id="PS51420">
    <property type="entry name" value="RHO"/>
    <property type="match status" value="1"/>
</dbReference>
<dbReference type="PROSITE" id="PS51421">
    <property type="entry name" value="RAS"/>
    <property type="match status" value="1"/>
</dbReference>
<dbReference type="SUPFAM" id="SSF52540">
    <property type="entry name" value="P-loop containing nucleoside triphosphate hydrolases"/>
    <property type="match status" value="1"/>
</dbReference>
<dbReference type="PROSITE" id="PS51419">
    <property type="entry name" value="RAB"/>
    <property type="match status" value="1"/>
</dbReference>
<sequence length="201" mass="22183">MQTQLPVKLVVLGDGGVGKTALTIRLCLRDFVETHEPTIEDSYRYSTIIDDVEFSLEVLDTAGEEAYATLRDQWVRNGQGFLLVYSISSRASFTAIGNLFQQVLREKDWNPQYVAASSPKNLPIVIVGNKSDRLAERHVSVTEGSDLAEKLGCGFIETSAKIGSNVEKAFHNAARLVHQHQADQKGEASDRQRDGCSCIIL</sequence>
<dbReference type="NCBIfam" id="TIGR00231">
    <property type="entry name" value="small_GTP"/>
    <property type="match status" value="1"/>
</dbReference>
<dbReference type="GO" id="GO:0003924">
    <property type="term" value="F:GTPase activity"/>
    <property type="evidence" value="ECO:0007669"/>
    <property type="project" value="InterPro"/>
</dbReference>
<dbReference type="PRINTS" id="PR00449">
    <property type="entry name" value="RASTRNSFRMNG"/>
</dbReference>
<dbReference type="EMBL" id="CAUWAG010000004">
    <property type="protein sequence ID" value="CAJ2503089.1"/>
    <property type="molecule type" value="Genomic_DNA"/>
</dbReference>
<dbReference type="GO" id="GO:0016020">
    <property type="term" value="C:membrane"/>
    <property type="evidence" value="ECO:0007669"/>
    <property type="project" value="InterPro"/>
</dbReference>
<evidence type="ECO:0000256" key="2">
    <source>
        <dbReference type="ARBA" id="ARBA00023134"/>
    </source>
</evidence>
<evidence type="ECO:0000256" key="1">
    <source>
        <dbReference type="ARBA" id="ARBA00022741"/>
    </source>
</evidence>
<dbReference type="SMART" id="SM00175">
    <property type="entry name" value="RAB"/>
    <property type="match status" value="1"/>
</dbReference>
<comment type="caution">
    <text evidence="3">The sequence shown here is derived from an EMBL/GenBank/DDBJ whole genome shotgun (WGS) entry which is preliminary data.</text>
</comment>
<dbReference type="InterPro" id="IPR001806">
    <property type="entry name" value="Small_GTPase"/>
</dbReference>
<dbReference type="PANTHER" id="PTHR24070">
    <property type="entry name" value="RAS, DI-RAS, AND RHEB FAMILY MEMBERS OF SMALL GTPASE SUPERFAMILY"/>
    <property type="match status" value="1"/>
</dbReference>
<dbReference type="SMART" id="SM00173">
    <property type="entry name" value="RAS"/>
    <property type="match status" value="1"/>
</dbReference>
<dbReference type="GO" id="GO:0007165">
    <property type="term" value="P:signal transduction"/>
    <property type="evidence" value="ECO:0007669"/>
    <property type="project" value="InterPro"/>
</dbReference>
<evidence type="ECO:0000313" key="3">
    <source>
        <dbReference type="EMBL" id="CAJ2503089.1"/>
    </source>
</evidence>
<dbReference type="FunFam" id="3.40.50.300:FF:001423">
    <property type="entry name" value="Ras family GTPase"/>
    <property type="match status" value="1"/>
</dbReference>
<keyword evidence="2" id="KW-0342">GTP-binding</keyword>
<dbReference type="GO" id="GO:0005525">
    <property type="term" value="F:GTP binding"/>
    <property type="evidence" value="ECO:0007669"/>
    <property type="project" value="UniProtKB-KW"/>
</dbReference>
<proteinExistence type="predicted"/>
<dbReference type="InterPro" id="IPR005225">
    <property type="entry name" value="Small_GTP-bd"/>
</dbReference>